<accession>A0AB34JA27</accession>
<protein>
    <submittedName>
        <fullName evidence="2">Uncharacterized protein</fullName>
    </submittedName>
</protein>
<evidence type="ECO:0000313" key="2">
    <source>
        <dbReference type="EMBL" id="KAL1518910.1"/>
    </source>
</evidence>
<dbReference type="Proteomes" id="UP001515480">
    <property type="component" value="Unassembled WGS sequence"/>
</dbReference>
<evidence type="ECO:0000256" key="1">
    <source>
        <dbReference type="SAM" id="MobiDB-lite"/>
    </source>
</evidence>
<dbReference type="AlphaFoldDB" id="A0AB34JA27"/>
<name>A0AB34JA27_PRYPA</name>
<proteinExistence type="predicted"/>
<sequence length="178" mass="18919">MPAPSTTSHAIYRQGVRASPNAPLCATPPGTASARRCALTQLSLSSVSPAPQLTNLTNEQYSSPSLLHQLSGTPSPRRRESPSLHSKVAVAGHLVDVHLYDRLRADGYGWAGKLDENLRSAESPAAEYRVGPLAVDHTDEHAMSAGLDTQAKVPSPTGRSVPRCVVELMLPEVSALRP</sequence>
<evidence type="ECO:0000313" key="3">
    <source>
        <dbReference type="Proteomes" id="UP001515480"/>
    </source>
</evidence>
<dbReference type="EMBL" id="JBGBPQ010000010">
    <property type="protein sequence ID" value="KAL1518910.1"/>
    <property type="molecule type" value="Genomic_DNA"/>
</dbReference>
<feature type="region of interest" description="Disordered" evidence="1">
    <location>
        <begin position="60"/>
        <end position="82"/>
    </location>
</feature>
<feature type="compositionally biased region" description="Polar residues" evidence="1">
    <location>
        <begin position="60"/>
        <end position="74"/>
    </location>
</feature>
<reference evidence="2 3" key="1">
    <citation type="journal article" date="2024" name="Science">
        <title>Giant polyketide synthase enzymes in the biosynthesis of giant marine polyether toxins.</title>
        <authorList>
            <person name="Fallon T.R."/>
            <person name="Shende V.V."/>
            <person name="Wierzbicki I.H."/>
            <person name="Pendleton A.L."/>
            <person name="Watervoot N.F."/>
            <person name="Auber R.P."/>
            <person name="Gonzalez D.J."/>
            <person name="Wisecaver J.H."/>
            <person name="Moore B.S."/>
        </authorList>
    </citation>
    <scope>NUCLEOTIDE SEQUENCE [LARGE SCALE GENOMIC DNA]</scope>
    <source>
        <strain evidence="2 3">12B1</strain>
    </source>
</reference>
<comment type="caution">
    <text evidence="2">The sequence shown here is derived from an EMBL/GenBank/DDBJ whole genome shotgun (WGS) entry which is preliminary data.</text>
</comment>
<organism evidence="2 3">
    <name type="scientific">Prymnesium parvum</name>
    <name type="common">Toxic golden alga</name>
    <dbReference type="NCBI Taxonomy" id="97485"/>
    <lineage>
        <taxon>Eukaryota</taxon>
        <taxon>Haptista</taxon>
        <taxon>Haptophyta</taxon>
        <taxon>Prymnesiophyceae</taxon>
        <taxon>Prymnesiales</taxon>
        <taxon>Prymnesiaceae</taxon>
        <taxon>Prymnesium</taxon>
    </lineage>
</organism>
<keyword evidence="3" id="KW-1185">Reference proteome</keyword>
<gene>
    <name evidence="2" type="ORF">AB1Y20_003183</name>
</gene>